<gene>
    <name evidence="1" type="ORF">M378DRAFT_624466</name>
</gene>
<evidence type="ECO:0000313" key="1">
    <source>
        <dbReference type="EMBL" id="KIL70457.1"/>
    </source>
</evidence>
<evidence type="ECO:0000313" key="2">
    <source>
        <dbReference type="Proteomes" id="UP000054549"/>
    </source>
</evidence>
<dbReference type="AlphaFoldDB" id="A0A0C2X7Y8"/>
<sequence length="75" mass="8521">MSLKASMQRIFIMSFRPFFLGDTVGLKAKIETPSVIWKVLGVSFNVSFSALKTSGPHFIQRCFFLCVALRDNYLL</sequence>
<proteinExistence type="predicted"/>
<name>A0A0C2X7Y8_AMAMK</name>
<dbReference type="InParanoid" id="A0A0C2X7Y8"/>
<accession>A0A0C2X7Y8</accession>
<keyword evidence="2" id="KW-1185">Reference proteome</keyword>
<protein>
    <submittedName>
        <fullName evidence="1">Uncharacterized protein</fullName>
    </submittedName>
</protein>
<dbReference type="HOGENOM" id="CLU_2670574_0_0_1"/>
<dbReference type="Proteomes" id="UP000054549">
    <property type="component" value="Unassembled WGS sequence"/>
</dbReference>
<dbReference type="EMBL" id="KN818224">
    <property type="protein sequence ID" value="KIL70457.1"/>
    <property type="molecule type" value="Genomic_DNA"/>
</dbReference>
<reference evidence="1 2" key="1">
    <citation type="submission" date="2014-04" db="EMBL/GenBank/DDBJ databases">
        <title>Evolutionary Origins and Diversification of the Mycorrhizal Mutualists.</title>
        <authorList>
            <consortium name="DOE Joint Genome Institute"/>
            <consortium name="Mycorrhizal Genomics Consortium"/>
            <person name="Kohler A."/>
            <person name="Kuo A."/>
            <person name="Nagy L.G."/>
            <person name="Floudas D."/>
            <person name="Copeland A."/>
            <person name="Barry K.W."/>
            <person name="Cichocki N."/>
            <person name="Veneault-Fourrey C."/>
            <person name="LaButti K."/>
            <person name="Lindquist E.A."/>
            <person name="Lipzen A."/>
            <person name="Lundell T."/>
            <person name="Morin E."/>
            <person name="Murat C."/>
            <person name="Riley R."/>
            <person name="Ohm R."/>
            <person name="Sun H."/>
            <person name="Tunlid A."/>
            <person name="Henrissat B."/>
            <person name="Grigoriev I.V."/>
            <person name="Hibbett D.S."/>
            <person name="Martin F."/>
        </authorList>
    </citation>
    <scope>NUCLEOTIDE SEQUENCE [LARGE SCALE GENOMIC DNA]</scope>
    <source>
        <strain evidence="1 2">Koide BX008</strain>
    </source>
</reference>
<organism evidence="1 2">
    <name type="scientific">Amanita muscaria (strain Koide BX008)</name>
    <dbReference type="NCBI Taxonomy" id="946122"/>
    <lineage>
        <taxon>Eukaryota</taxon>
        <taxon>Fungi</taxon>
        <taxon>Dikarya</taxon>
        <taxon>Basidiomycota</taxon>
        <taxon>Agaricomycotina</taxon>
        <taxon>Agaricomycetes</taxon>
        <taxon>Agaricomycetidae</taxon>
        <taxon>Agaricales</taxon>
        <taxon>Pluteineae</taxon>
        <taxon>Amanitaceae</taxon>
        <taxon>Amanita</taxon>
    </lineage>
</organism>